<proteinExistence type="predicted"/>
<evidence type="ECO:0000313" key="3">
    <source>
        <dbReference type="Proteomes" id="UP000658225"/>
    </source>
</evidence>
<name>A0A927MHA4_9BACL</name>
<protein>
    <recommendedName>
        <fullName evidence="1">Plasmid pRiA4b Orf3-like domain-containing protein</fullName>
    </recommendedName>
</protein>
<dbReference type="AlphaFoldDB" id="A0A927MHA4"/>
<organism evidence="2 3">
    <name type="scientific">Sporosarcina limicola</name>
    <dbReference type="NCBI Taxonomy" id="34101"/>
    <lineage>
        <taxon>Bacteria</taxon>
        <taxon>Bacillati</taxon>
        <taxon>Bacillota</taxon>
        <taxon>Bacilli</taxon>
        <taxon>Bacillales</taxon>
        <taxon>Caryophanaceae</taxon>
        <taxon>Sporosarcina</taxon>
    </lineage>
</organism>
<feature type="domain" description="Plasmid pRiA4b Orf3-like" evidence="1">
    <location>
        <begin position="3"/>
        <end position="59"/>
    </location>
</feature>
<comment type="caution">
    <text evidence="2">The sequence shown here is derived from an EMBL/GenBank/DDBJ whole genome shotgun (WGS) entry which is preliminary data.</text>
</comment>
<evidence type="ECO:0000259" key="1">
    <source>
        <dbReference type="Pfam" id="PF07929"/>
    </source>
</evidence>
<keyword evidence="3" id="KW-1185">Reference proteome</keyword>
<dbReference type="Proteomes" id="UP000658225">
    <property type="component" value="Unassembled WGS sequence"/>
</dbReference>
<sequence length="86" mass="10078">MKAYILKRSFEDISPLIWRRVILPAGTTFNRLHETIQNVTSFQSERSSYHVEVGRNIKNVVENKALLKTSCYLEESICMIQQFSRI</sequence>
<evidence type="ECO:0000313" key="2">
    <source>
        <dbReference type="EMBL" id="MBE1554674.1"/>
    </source>
</evidence>
<dbReference type="InterPro" id="IPR012912">
    <property type="entry name" value="Plasmid_pRiA4b_Orf3-like"/>
</dbReference>
<dbReference type="InterPro" id="IPR024047">
    <property type="entry name" value="MM3350-like_sf"/>
</dbReference>
<dbReference type="Gene3D" id="3.10.290.30">
    <property type="entry name" value="MM3350-like"/>
    <property type="match status" value="1"/>
</dbReference>
<dbReference type="Pfam" id="PF07929">
    <property type="entry name" value="PRiA4_ORF3"/>
    <property type="match status" value="1"/>
</dbReference>
<accession>A0A927MHA4</accession>
<gene>
    <name evidence="2" type="ORF">H4683_001752</name>
</gene>
<reference evidence="2" key="1">
    <citation type="submission" date="2020-10" db="EMBL/GenBank/DDBJ databases">
        <title>Genomic Encyclopedia of Type Strains, Phase IV (KMG-IV): sequencing the most valuable type-strain genomes for metagenomic binning, comparative biology and taxonomic classification.</title>
        <authorList>
            <person name="Goeker M."/>
        </authorList>
    </citation>
    <scope>NUCLEOTIDE SEQUENCE</scope>
    <source>
        <strain evidence="2">DSM 13886</strain>
    </source>
</reference>
<dbReference type="EMBL" id="JADBEL010000008">
    <property type="protein sequence ID" value="MBE1554674.1"/>
    <property type="molecule type" value="Genomic_DNA"/>
</dbReference>
<dbReference type="SUPFAM" id="SSF159941">
    <property type="entry name" value="MM3350-like"/>
    <property type="match status" value="1"/>
</dbReference>